<evidence type="ECO:0000313" key="1">
    <source>
        <dbReference type="EMBL" id="MFG1252894.1"/>
    </source>
</evidence>
<keyword evidence="2" id="KW-1185">Reference proteome</keyword>
<name>A0ABW6ZGH8_9HYPH</name>
<protein>
    <submittedName>
        <fullName evidence="1">DUF4865 family protein</fullName>
    </submittedName>
</protein>
<accession>A0ABW6ZGH8</accession>
<dbReference type="EMBL" id="JBAFUR010000002">
    <property type="protein sequence ID" value="MFG1252894.1"/>
    <property type="molecule type" value="Genomic_DNA"/>
</dbReference>
<reference evidence="1 2" key="1">
    <citation type="submission" date="2024-02" db="EMBL/GenBank/DDBJ databases">
        <title>Expansion and revision of Xanthobacter and proposal of Roseixanthobacter gen. nov.</title>
        <authorList>
            <person name="Soltysiak M.P.M."/>
            <person name="Jalihal A."/>
            <person name="Ory A."/>
            <person name="Chrisophersen C."/>
            <person name="Lee A.D."/>
            <person name="Boulton J."/>
            <person name="Springer M."/>
        </authorList>
    </citation>
    <scope>NUCLEOTIDE SEQUENCE [LARGE SCALE GENOMIC DNA]</scope>
    <source>
        <strain evidence="1 2">CB5</strain>
    </source>
</reference>
<proteinExistence type="predicted"/>
<sequence>MILAHYGHRLPATYDVGLIRARAAERGVLWAAVPDLYFKGFLLRERGRYGAIANNYSSLYLWRQDEAFRDFLLAGRYRVVTDSFGRADIATRFVLDARKGEADEARFVFKHEVDIPLDADLEAAFAAEVEATRQAARQPGTVVAAVGIDTHVWRFTRIVVSANAPDGHQQGTAYEILHLARPLLDTLPKA</sequence>
<dbReference type="Proteomes" id="UP001604043">
    <property type="component" value="Unassembled WGS sequence"/>
</dbReference>
<evidence type="ECO:0000313" key="2">
    <source>
        <dbReference type="Proteomes" id="UP001604043"/>
    </source>
</evidence>
<dbReference type="RefSeq" id="WP_394007569.1">
    <property type="nucleotide sequence ID" value="NZ_JBAFUR010000002.1"/>
</dbReference>
<gene>
    <name evidence="1" type="ORF">V5F30_11845</name>
</gene>
<organism evidence="1 2">
    <name type="scientific">Xanthobacter aminoxidans</name>
    <dbReference type="NCBI Taxonomy" id="186280"/>
    <lineage>
        <taxon>Bacteria</taxon>
        <taxon>Pseudomonadati</taxon>
        <taxon>Pseudomonadota</taxon>
        <taxon>Alphaproteobacteria</taxon>
        <taxon>Hyphomicrobiales</taxon>
        <taxon>Xanthobacteraceae</taxon>
        <taxon>Xanthobacter</taxon>
    </lineage>
</organism>
<comment type="caution">
    <text evidence="1">The sequence shown here is derived from an EMBL/GenBank/DDBJ whole genome shotgun (WGS) entry which is preliminary data.</text>
</comment>
<dbReference type="Pfam" id="PF16157">
    <property type="entry name" value="DUF4865"/>
    <property type="match status" value="1"/>
</dbReference>
<dbReference type="InterPro" id="IPR032349">
    <property type="entry name" value="DUF4865"/>
</dbReference>